<evidence type="ECO:0000313" key="3">
    <source>
        <dbReference type="Proteomes" id="UP000020406"/>
    </source>
</evidence>
<reference evidence="1 3" key="1">
    <citation type="journal article" date="2014" name="Genome Announc.">
        <title>Draft Genome Sequence of Xylella fastidiosa Pear Leaf Scorch Strain in Taiwan.</title>
        <authorList>
            <person name="Su C.C."/>
            <person name="Deng W.L."/>
            <person name="Jan F.J."/>
            <person name="Chang C.J."/>
            <person name="Huang H."/>
            <person name="Chen J."/>
        </authorList>
    </citation>
    <scope>NUCLEOTIDE SEQUENCE [LARGE SCALE GENOMIC DNA]</scope>
    <source>
        <strain evidence="1 3">PLS229</strain>
    </source>
</reference>
<protein>
    <submittedName>
        <fullName evidence="1">Uncharacterized protein</fullName>
    </submittedName>
</protein>
<sequence length="166" mass="19275">MPFINEIPAAEDIEKYGLPYKNDLNLPMRLRNEWTVDRERNFHLYGLGATGNQAFEEKIYHRFKLYLNGKNFIVELEDGGALRFDDNPNVVVWSKLMSIWLIPHDQVSPLKILPPSAWETPDAPQPLLDNYSLNQFVTILKEAFTVYGDGYANRYIHTPIVVRFGF</sequence>
<accession>Z9JLA2</accession>
<dbReference type="OrthoDB" id="7064567at2"/>
<evidence type="ECO:0000313" key="4">
    <source>
        <dbReference type="Proteomes" id="UP001430701"/>
    </source>
</evidence>
<dbReference type="KEGG" id="xtw:AB672_01915"/>
<keyword evidence="4" id="KW-1185">Reference proteome</keyword>
<dbReference type="RefSeq" id="WP_038270725.1">
    <property type="nucleotide sequence ID" value="NZ_CP053627.1"/>
</dbReference>
<organism evidence="1 3">
    <name type="scientific">Xylella taiwanensis</name>
    <dbReference type="NCBI Taxonomy" id="1444770"/>
    <lineage>
        <taxon>Bacteria</taxon>
        <taxon>Pseudomonadati</taxon>
        <taxon>Pseudomonadota</taxon>
        <taxon>Gammaproteobacteria</taxon>
        <taxon>Lysobacterales</taxon>
        <taxon>Lysobacteraceae</taxon>
        <taxon>Xylella</taxon>
    </lineage>
</organism>
<dbReference type="GeneID" id="68900033"/>
<dbReference type="Proteomes" id="UP001430701">
    <property type="component" value="Unassembled WGS sequence"/>
</dbReference>
<name>Z9JLA2_9GAMM</name>
<evidence type="ECO:0000313" key="2">
    <source>
        <dbReference type="EMBL" id="MCD8473148.1"/>
    </source>
</evidence>
<comment type="caution">
    <text evidence="1">The sequence shown here is derived from an EMBL/GenBank/DDBJ whole genome shotgun (WGS) entry which is preliminary data.</text>
</comment>
<dbReference type="PATRIC" id="fig|1444770.3.peg.1061"/>
<dbReference type="eggNOG" id="ENOG502ZXRE">
    <property type="taxonomic scope" value="Bacteria"/>
</dbReference>
<dbReference type="EMBL" id="JDSQ01000006">
    <property type="protein sequence ID" value="EWS78512.1"/>
    <property type="molecule type" value="Genomic_DNA"/>
</dbReference>
<dbReference type="Proteomes" id="UP000020406">
    <property type="component" value="Unassembled WGS sequence"/>
</dbReference>
<proteinExistence type="predicted"/>
<reference evidence="2" key="2">
    <citation type="submission" date="2021-11" db="EMBL/GenBank/DDBJ databases">
        <title>Genome sequence of Xylella taiwanensis PLS432.</title>
        <authorList>
            <person name="Weng L.-W."/>
            <person name="Su C.-C."/>
            <person name="Tsai C.-W."/>
            <person name="Kuo C.-H."/>
        </authorList>
    </citation>
    <scope>NUCLEOTIDE SEQUENCE</scope>
    <source>
        <strain evidence="2">PLS432</strain>
    </source>
</reference>
<dbReference type="EMBL" id="JAJPPU010000002">
    <property type="protein sequence ID" value="MCD8473148.1"/>
    <property type="molecule type" value="Genomic_DNA"/>
</dbReference>
<dbReference type="AlphaFoldDB" id="Z9JLA2"/>
<gene>
    <name evidence="1" type="ORF">AF72_04390</name>
    <name evidence="2" type="ORF">LPH55_06675</name>
</gene>
<evidence type="ECO:0000313" key="1">
    <source>
        <dbReference type="EMBL" id="EWS78512.1"/>
    </source>
</evidence>